<dbReference type="SUPFAM" id="SSF53474">
    <property type="entry name" value="alpha/beta-Hydrolases"/>
    <property type="match status" value="1"/>
</dbReference>
<dbReference type="PANTHER" id="PTHR10794">
    <property type="entry name" value="ABHYDROLASE DOMAIN-CONTAINING PROTEIN"/>
    <property type="match status" value="1"/>
</dbReference>
<dbReference type="GO" id="GO:0047372">
    <property type="term" value="F:monoacylglycerol lipase activity"/>
    <property type="evidence" value="ECO:0007669"/>
    <property type="project" value="TreeGrafter"/>
</dbReference>
<dbReference type="GO" id="GO:0034338">
    <property type="term" value="F:short-chain carboxylesterase activity"/>
    <property type="evidence" value="ECO:0007669"/>
    <property type="project" value="TreeGrafter"/>
</dbReference>
<name>A0A314Z835_PRUYE</name>
<evidence type="ECO:0000256" key="1">
    <source>
        <dbReference type="ARBA" id="ARBA00010884"/>
    </source>
</evidence>
<comment type="similarity">
    <text evidence="1">Belongs to the AB hydrolase superfamily. AB hydrolase 4 family.</text>
</comment>
<dbReference type="InterPro" id="IPR029058">
    <property type="entry name" value="AB_hydrolase_fold"/>
</dbReference>
<dbReference type="AlphaFoldDB" id="A0A314Z835"/>
<keyword evidence="3" id="KW-1185">Reference proteome</keyword>
<protein>
    <recommendedName>
        <fullName evidence="4">Embryogenesis-associated protein EMB8</fullName>
    </recommendedName>
</protein>
<dbReference type="Gene3D" id="3.40.50.1820">
    <property type="entry name" value="alpha/beta hydrolase"/>
    <property type="match status" value="1"/>
</dbReference>
<sequence>MIHFSSNCTHHTNLHSTFAPRFFLKHAFQIREFRVYRRRRLKLAPRNQLGIGNGNHFHDFISQFPSPNSLQLIAPLLGFVSGATLYLSNSNSNSGSAKQQSGSDIGEWVLFTSPTPFNRFVLLRHFVRLNSGRIQFDSRNRIDSGVEEKLEYQRLCVGTDDGGVISLDWPANLDLKEEHGLDTTLVIVPGSALGSMDWKVRSFVCEALRRGCFPIVMNPRGCAGSPLTTPRLFSAADSDDISTAIQFITEARPWTTLMGVGWGYGANMLTKYLAEVGRARRLQPPPALTILLT</sequence>
<dbReference type="EMBL" id="PJQY01000269">
    <property type="protein sequence ID" value="PQQ14227.1"/>
    <property type="molecule type" value="Genomic_DNA"/>
</dbReference>
<reference evidence="2 3" key="1">
    <citation type="submission" date="2018-02" db="EMBL/GenBank/DDBJ databases">
        <title>Draft genome of wild Prunus yedoensis var. nudiflora.</title>
        <authorList>
            <person name="Baek S."/>
            <person name="Kim J.-H."/>
            <person name="Choi K."/>
            <person name="Kim G.-B."/>
            <person name="Cho A."/>
            <person name="Jang H."/>
            <person name="Shin C.-H."/>
            <person name="Yu H.-J."/>
            <person name="Mun J.-H."/>
        </authorList>
    </citation>
    <scope>NUCLEOTIDE SEQUENCE [LARGE SCALE GENOMIC DNA]</scope>
    <source>
        <strain evidence="3">cv. Jeju island</strain>
        <tissue evidence="2">Leaf</tissue>
    </source>
</reference>
<dbReference type="Proteomes" id="UP000250321">
    <property type="component" value="Unassembled WGS sequence"/>
</dbReference>
<proteinExistence type="inferred from homology"/>
<comment type="caution">
    <text evidence="2">The sequence shown here is derived from an EMBL/GenBank/DDBJ whole genome shotgun (WGS) entry which is preliminary data.</text>
</comment>
<dbReference type="PANTHER" id="PTHR10794:SF92">
    <property type="entry name" value="EMBRYOGENESIS-ASSOCIATED PROTEIN EMB8"/>
    <property type="match status" value="1"/>
</dbReference>
<gene>
    <name evidence="2" type="ORF">Pyn_06032</name>
</gene>
<dbReference type="OrthoDB" id="5954035at2759"/>
<dbReference type="STRING" id="2094558.A0A314Z835"/>
<evidence type="ECO:0000313" key="2">
    <source>
        <dbReference type="EMBL" id="PQQ14227.1"/>
    </source>
</evidence>
<accession>A0A314Z835</accession>
<organism evidence="2 3">
    <name type="scientific">Prunus yedoensis var. nudiflora</name>
    <dbReference type="NCBI Taxonomy" id="2094558"/>
    <lineage>
        <taxon>Eukaryota</taxon>
        <taxon>Viridiplantae</taxon>
        <taxon>Streptophyta</taxon>
        <taxon>Embryophyta</taxon>
        <taxon>Tracheophyta</taxon>
        <taxon>Spermatophyta</taxon>
        <taxon>Magnoliopsida</taxon>
        <taxon>eudicotyledons</taxon>
        <taxon>Gunneridae</taxon>
        <taxon>Pentapetalae</taxon>
        <taxon>rosids</taxon>
        <taxon>fabids</taxon>
        <taxon>Rosales</taxon>
        <taxon>Rosaceae</taxon>
        <taxon>Amygdaloideae</taxon>
        <taxon>Amygdaleae</taxon>
        <taxon>Prunus</taxon>
    </lineage>
</organism>
<evidence type="ECO:0000313" key="3">
    <source>
        <dbReference type="Proteomes" id="UP000250321"/>
    </source>
</evidence>
<evidence type="ECO:0008006" key="4">
    <source>
        <dbReference type="Google" id="ProtNLM"/>
    </source>
</evidence>
<dbReference type="InterPro" id="IPR050960">
    <property type="entry name" value="AB_hydrolase_4_sf"/>
</dbReference>